<dbReference type="Gene3D" id="3.10.129.10">
    <property type="entry name" value="Hotdog Thioesterase"/>
    <property type="match status" value="1"/>
</dbReference>
<dbReference type="CDD" id="cd03449">
    <property type="entry name" value="R_hydratase"/>
    <property type="match status" value="1"/>
</dbReference>
<dbReference type="Pfam" id="PF01575">
    <property type="entry name" value="MaoC_dehydratas"/>
    <property type="match status" value="1"/>
</dbReference>
<dbReference type="GO" id="GO:0019171">
    <property type="term" value="F:(3R)-hydroxyacyl-[acyl-carrier-protein] dehydratase activity"/>
    <property type="evidence" value="ECO:0007669"/>
    <property type="project" value="TreeGrafter"/>
</dbReference>
<dbReference type="EMBL" id="CP060436">
    <property type="protein sequence ID" value="QPM92124.1"/>
    <property type="molecule type" value="Genomic_DNA"/>
</dbReference>
<dbReference type="AlphaFoldDB" id="A0A418SI96"/>
<dbReference type="InterPro" id="IPR050965">
    <property type="entry name" value="UPF0336/Enoyl-CoA_hydratase"/>
</dbReference>
<dbReference type="InterPro" id="IPR029069">
    <property type="entry name" value="HotDog_dom_sf"/>
</dbReference>
<dbReference type="SUPFAM" id="SSF54637">
    <property type="entry name" value="Thioesterase/thiol ester dehydrase-isomerase"/>
    <property type="match status" value="1"/>
</dbReference>
<sequence length="173" mass="19067">MLHLLGNIIATPDFVVSQYYPREEGAMLDNFPRGTICVEDLEMGMTRHLRKEITDADIEMFAEVSTDRNPVHLDDDYARDTIFGGRIAHGMLTAGLVSAVIGEQLPGHGTVYMGQSLKFLAPVRPGDVVTAEVEVTSIDYTKRRVTLDCRCIVAGRKVLSGEALVLAPSRKFD</sequence>
<dbReference type="KEGG" id="palw:PSAL_033870"/>
<evidence type="ECO:0000256" key="1">
    <source>
        <dbReference type="ARBA" id="ARBA00023239"/>
    </source>
</evidence>
<evidence type="ECO:0000259" key="2">
    <source>
        <dbReference type="Pfam" id="PF01575"/>
    </source>
</evidence>
<feature type="domain" description="MaoC-like" evidence="2">
    <location>
        <begin position="47"/>
        <end position="142"/>
    </location>
</feature>
<reference evidence="3 4" key="1">
    <citation type="submission" date="2020-08" db="EMBL/GenBank/DDBJ databases">
        <title>Genome sequence of Rhodobacteraceae bacterium Lw-13e.</title>
        <authorList>
            <person name="Poehlein A."/>
            <person name="Wolter L."/>
            <person name="Daniel R."/>
            <person name="Brinkhoff T."/>
        </authorList>
    </citation>
    <scope>NUCLEOTIDE SEQUENCE [LARGE SCALE GENOMIC DNA]</scope>
    <source>
        <strain evidence="3 4">Lw-13e</strain>
    </source>
</reference>
<dbReference type="InterPro" id="IPR002539">
    <property type="entry name" value="MaoC-like_dom"/>
</dbReference>
<dbReference type="PANTHER" id="PTHR43437:SF3">
    <property type="entry name" value="HYDROXYACYL-THIOESTER DEHYDRATASE TYPE 2, MITOCHONDRIAL"/>
    <property type="match status" value="1"/>
</dbReference>
<evidence type="ECO:0000313" key="4">
    <source>
        <dbReference type="Proteomes" id="UP000283786"/>
    </source>
</evidence>
<dbReference type="PANTHER" id="PTHR43437">
    <property type="entry name" value="HYDROXYACYL-THIOESTER DEHYDRATASE TYPE 2, MITOCHONDRIAL-RELATED"/>
    <property type="match status" value="1"/>
</dbReference>
<dbReference type="GO" id="GO:0006633">
    <property type="term" value="P:fatty acid biosynthetic process"/>
    <property type="evidence" value="ECO:0007669"/>
    <property type="project" value="TreeGrafter"/>
</dbReference>
<dbReference type="FunFam" id="3.10.129.10:FF:000042">
    <property type="entry name" value="MaoC domain protein dehydratase"/>
    <property type="match status" value="1"/>
</dbReference>
<keyword evidence="4" id="KW-1185">Reference proteome</keyword>
<name>A0A418SI96_9RHOB</name>
<evidence type="ECO:0000313" key="3">
    <source>
        <dbReference type="EMBL" id="QPM92124.1"/>
    </source>
</evidence>
<keyword evidence="1" id="KW-0456">Lyase</keyword>
<gene>
    <name evidence="3" type="ORF">PSAL_033870</name>
</gene>
<proteinExistence type="predicted"/>
<organism evidence="3 4">
    <name type="scientific">Pseudooceanicola algae</name>
    <dbReference type="NCBI Taxonomy" id="1537215"/>
    <lineage>
        <taxon>Bacteria</taxon>
        <taxon>Pseudomonadati</taxon>
        <taxon>Pseudomonadota</taxon>
        <taxon>Alphaproteobacteria</taxon>
        <taxon>Rhodobacterales</taxon>
        <taxon>Paracoccaceae</taxon>
        <taxon>Pseudooceanicola</taxon>
    </lineage>
</organism>
<dbReference type="Proteomes" id="UP000283786">
    <property type="component" value="Chromosome"/>
</dbReference>
<protein>
    <recommendedName>
        <fullName evidence="2">MaoC-like domain-containing protein</fullName>
    </recommendedName>
</protein>
<accession>A0A418SI96</accession>